<comment type="similarity">
    <text evidence="2 6">Belongs to the anti-sigma-factor antagonist family.</text>
</comment>
<dbReference type="PANTHER" id="PTHR33495">
    <property type="entry name" value="ANTI-SIGMA FACTOR ANTAGONIST TM_1081-RELATED-RELATED"/>
    <property type="match status" value="1"/>
</dbReference>
<feature type="domain" description="STAS" evidence="7">
    <location>
        <begin position="18"/>
        <end position="128"/>
    </location>
</feature>
<dbReference type="Proteomes" id="UP001154312">
    <property type="component" value="Unassembled WGS sequence"/>
</dbReference>
<gene>
    <name evidence="8" type="primary">spoIIAA</name>
    <name evidence="8" type="ORF">L7E55_11875</name>
</gene>
<accession>A0A9X4GZQ7</accession>
<dbReference type="Pfam" id="PF01740">
    <property type="entry name" value="STAS"/>
    <property type="match status" value="1"/>
</dbReference>
<sequence>MDFISIHLMIIDEEVVLVRLELEQLQDTLIARLSGDLDLGVADNLRNTLDEALDNQPVKNIILNLAGVSFIDSSVLGVVLGRYKRITKIGGRVCFVEPQPQVRRILELSGLLRIMDEFPGEAAALENIG</sequence>
<dbReference type="InterPro" id="IPR036513">
    <property type="entry name" value="STAS_dom_sf"/>
</dbReference>
<evidence type="ECO:0000259" key="7">
    <source>
        <dbReference type="PROSITE" id="PS50801"/>
    </source>
</evidence>
<dbReference type="PROSITE" id="PS50801">
    <property type="entry name" value="STAS"/>
    <property type="match status" value="1"/>
</dbReference>
<dbReference type="InterPro" id="IPR003658">
    <property type="entry name" value="Anti-sigma_ant"/>
</dbReference>
<dbReference type="SUPFAM" id="SSF52091">
    <property type="entry name" value="SpoIIaa-like"/>
    <property type="match status" value="1"/>
</dbReference>
<dbReference type="EMBL" id="JAKOAV010000022">
    <property type="protein sequence ID" value="MDF9409050.1"/>
    <property type="molecule type" value="Genomic_DNA"/>
</dbReference>
<evidence type="ECO:0000256" key="4">
    <source>
        <dbReference type="ARBA" id="ARBA00022553"/>
    </source>
</evidence>
<evidence type="ECO:0000256" key="5">
    <source>
        <dbReference type="ARBA" id="ARBA00022969"/>
    </source>
</evidence>
<dbReference type="GO" id="GO:0030435">
    <property type="term" value="P:sporulation resulting in formation of a cellular spore"/>
    <property type="evidence" value="ECO:0007669"/>
    <property type="project" value="UniProtKB-KW"/>
</dbReference>
<dbReference type="NCBIfam" id="TIGR00377">
    <property type="entry name" value="ant_ant_sig"/>
    <property type="match status" value="1"/>
</dbReference>
<evidence type="ECO:0000313" key="9">
    <source>
        <dbReference type="Proteomes" id="UP001154312"/>
    </source>
</evidence>
<keyword evidence="5" id="KW-0749">Sporulation</keyword>
<evidence type="ECO:0000256" key="6">
    <source>
        <dbReference type="RuleBase" id="RU003749"/>
    </source>
</evidence>
<organism evidence="8 9">
    <name type="scientific">Pelotomaculum isophthalicicum JI</name>
    <dbReference type="NCBI Taxonomy" id="947010"/>
    <lineage>
        <taxon>Bacteria</taxon>
        <taxon>Bacillati</taxon>
        <taxon>Bacillota</taxon>
        <taxon>Clostridia</taxon>
        <taxon>Eubacteriales</taxon>
        <taxon>Desulfotomaculaceae</taxon>
        <taxon>Pelotomaculum</taxon>
    </lineage>
</organism>
<comment type="function">
    <text evidence="1">In the phosphorylated form it could act as an anti-anti-sigma factor that counteracts SpoIIAB and thus releases sigma f from inhibition.</text>
</comment>
<evidence type="ECO:0000313" key="8">
    <source>
        <dbReference type="EMBL" id="MDF9409050.1"/>
    </source>
</evidence>
<evidence type="ECO:0000256" key="3">
    <source>
        <dbReference type="ARBA" id="ARBA00020784"/>
    </source>
</evidence>
<dbReference type="NCBIfam" id="TIGR02886">
    <property type="entry name" value="spore_II_AA"/>
    <property type="match status" value="1"/>
</dbReference>
<dbReference type="GO" id="GO:0043856">
    <property type="term" value="F:anti-sigma factor antagonist activity"/>
    <property type="evidence" value="ECO:0007669"/>
    <property type="project" value="InterPro"/>
</dbReference>
<dbReference type="InterPro" id="IPR002645">
    <property type="entry name" value="STAS_dom"/>
</dbReference>
<dbReference type="AlphaFoldDB" id="A0A9X4GZQ7"/>
<dbReference type="RefSeq" id="WP_277444464.1">
    <property type="nucleotide sequence ID" value="NZ_JAKOAV010000022.1"/>
</dbReference>
<evidence type="ECO:0000256" key="1">
    <source>
        <dbReference type="ARBA" id="ARBA00001976"/>
    </source>
</evidence>
<dbReference type="PANTHER" id="PTHR33495:SF2">
    <property type="entry name" value="ANTI-SIGMA FACTOR ANTAGONIST TM_1081-RELATED"/>
    <property type="match status" value="1"/>
</dbReference>
<evidence type="ECO:0000256" key="2">
    <source>
        <dbReference type="ARBA" id="ARBA00009013"/>
    </source>
</evidence>
<dbReference type="GO" id="GO:0045152">
    <property type="term" value="F:antisigma factor binding"/>
    <property type="evidence" value="ECO:0007669"/>
    <property type="project" value="InterPro"/>
</dbReference>
<dbReference type="InterPro" id="IPR014237">
    <property type="entry name" value="Anti-sigma_F_ant"/>
</dbReference>
<proteinExistence type="inferred from homology"/>
<protein>
    <recommendedName>
        <fullName evidence="3 6">Anti-sigma F factor antagonist</fullName>
    </recommendedName>
    <alternativeName>
        <fullName evidence="6">Stage II sporulation protein</fullName>
    </alternativeName>
</protein>
<name>A0A9X4GZQ7_9FIRM</name>
<keyword evidence="9" id="KW-1185">Reference proteome</keyword>
<comment type="caution">
    <text evidence="8">The sequence shown here is derived from an EMBL/GenBank/DDBJ whole genome shotgun (WGS) entry which is preliminary data.</text>
</comment>
<dbReference type="CDD" id="cd07043">
    <property type="entry name" value="STAS_anti-anti-sigma_factors"/>
    <property type="match status" value="1"/>
</dbReference>
<reference evidence="8" key="1">
    <citation type="submission" date="2022-02" db="EMBL/GenBank/DDBJ databases">
        <authorList>
            <person name="Leng L."/>
        </authorList>
    </citation>
    <scope>NUCLEOTIDE SEQUENCE</scope>
    <source>
        <strain evidence="8">JI</strain>
    </source>
</reference>
<dbReference type="Gene3D" id="3.30.750.24">
    <property type="entry name" value="STAS domain"/>
    <property type="match status" value="1"/>
</dbReference>
<keyword evidence="4" id="KW-0597">Phosphoprotein</keyword>